<evidence type="ECO:0000313" key="4">
    <source>
        <dbReference type="Proteomes" id="UP000445582"/>
    </source>
</evidence>
<organism evidence="3 4">
    <name type="scientific">Qipengyuania oceanensis</name>
    <dbReference type="NCBI Taxonomy" id="1463597"/>
    <lineage>
        <taxon>Bacteria</taxon>
        <taxon>Pseudomonadati</taxon>
        <taxon>Pseudomonadota</taxon>
        <taxon>Alphaproteobacteria</taxon>
        <taxon>Sphingomonadales</taxon>
        <taxon>Erythrobacteraceae</taxon>
        <taxon>Qipengyuania</taxon>
    </lineage>
</organism>
<reference evidence="3 4" key="1">
    <citation type="submission" date="2019-12" db="EMBL/GenBank/DDBJ databases">
        <title>Genomic-based taxomic classification of the family Erythrobacteraceae.</title>
        <authorList>
            <person name="Xu L."/>
        </authorList>
    </citation>
    <scope>NUCLEOTIDE SEQUENCE [LARGE SCALE GENOMIC DNA]</scope>
    <source>
        <strain evidence="3 4">MCCC 1A09965</strain>
    </source>
</reference>
<keyword evidence="4" id="KW-1185">Reference proteome</keyword>
<dbReference type="OrthoDB" id="7391745at2"/>
<feature type="signal peptide" evidence="2">
    <location>
        <begin position="1"/>
        <end position="23"/>
    </location>
</feature>
<accession>A0A844YDN8</accession>
<feature type="chain" id="PRO_5032700278" evidence="2">
    <location>
        <begin position="24"/>
        <end position="163"/>
    </location>
</feature>
<evidence type="ECO:0000313" key="3">
    <source>
        <dbReference type="EMBL" id="MXO63186.1"/>
    </source>
</evidence>
<comment type="caution">
    <text evidence="3">The sequence shown here is derived from an EMBL/GenBank/DDBJ whole genome shotgun (WGS) entry which is preliminary data.</text>
</comment>
<proteinExistence type="predicted"/>
<keyword evidence="2" id="KW-0732">Signal</keyword>
<dbReference type="EMBL" id="WTYN01000001">
    <property type="protein sequence ID" value="MXO63186.1"/>
    <property type="molecule type" value="Genomic_DNA"/>
</dbReference>
<feature type="region of interest" description="Disordered" evidence="1">
    <location>
        <begin position="130"/>
        <end position="163"/>
    </location>
</feature>
<dbReference type="AlphaFoldDB" id="A0A844YDN8"/>
<name>A0A844YDN8_9SPHN</name>
<evidence type="ECO:0000256" key="2">
    <source>
        <dbReference type="SAM" id="SignalP"/>
    </source>
</evidence>
<dbReference type="Proteomes" id="UP000445582">
    <property type="component" value="Unassembled WGS sequence"/>
</dbReference>
<evidence type="ECO:0000256" key="1">
    <source>
        <dbReference type="SAM" id="MobiDB-lite"/>
    </source>
</evidence>
<protein>
    <submittedName>
        <fullName evidence="3">Uncharacterized protein</fullName>
    </submittedName>
</protein>
<gene>
    <name evidence="3" type="ORF">GRI48_09205</name>
</gene>
<dbReference type="RefSeq" id="WP_160674405.1">
    <property type="nucleotide sequence ID" value="NZ_WTYN01000001.1"/>
</dbReference>
<sequence length="163" mass="17213">MSRRAAEVLLIASLALASAPLAAQDIDSATARSRDAYGPPPPMEDCSAEQEAAIVSGEIIVCRRVTDQQQYRIASEEDAQDRYARETMNKDNPAPVDVAGPGIFRGPATVSGLCLIPPCPAPPAYMIDFDALPETPEGSEADRVGQGLAPKTSGATDADEREE</sequence>